<reference evidence="2" key="1">
    <citation type="submission" date="2017-02" db="EMBL/GenBank/DDBJ databases">
        <authorList>
            <person name="Varghese N."/>
            <person name="Submissions S."/>
        </authorList>
    </citation>
    <scope>NUCLEOTIDE SEQUENCE [LARGE SCALE GENOMIC DNA]</scope>
    <source>
        <strain evidence="2">DSM 15739</strain>
    </source>
</reference>
<keyword evidence="2" id="KW-1185">Reference proteome</keyword>
<organism evidence="1 2">
    <name type="scientific">Globicatella sulfidifaciens DSM 15739</name>
    <dbReference type="NCBI Taxonomy" id="1121925"/>
    <lineage>
        <taxon>Bacteria</taxon>
        <taxon>Bacillati</taxon>
        <taxon>Bacillota</taxon>
        <taxon>Bacilli</taxon>
        <taxon>Lactobacillales</taxon>
        <taxon>Aerococcaceae</taxon>
        <taxon>Globicatella</taxon>
    </lineage>
</organism>
<proteinExistence type="predicted"/>
<protein>
    <recommendedName>
        <fullName evidence="3">ATP-dependent DNA helicase RecG C-terminal domain-containing protein</fullName>
    </recommendedName>
</protein>
<dbReference type="InterPro" id="IPR038475">
    <property type="entry name" value="RecG_C_sf"/>
</dbReference>
<dbReference type="RefSeq" id="WP_078756179.1">
    <property type="nucleotide sequence ID" value="NZ_FUWO01000012.1"/>
</dbReference>
<evidence type="ECO:0000313" key="2">
    <source>
        <dbReference type="Proteomes" id="UP000189941"/>
    </source>
</evidence>
<dbReference type="Proteomes" id="UP000189941">
    <property type="component" value="Unassembled WGS sequence"/>
</dbReference>
<dbReference type="EMBL" id="FUWO01000012">
    <property type="protein sequence ID" value="SJZ67030.1"/>
    <property type="molecule type" value="Genomic_DNA"/>
</dbReference>
<name>A0A1T4MIU9_9LACT</name>
<dbReference type="OrthoDB" id="9807907at2"/>
<dbReference type="PANTHER" id="PTHR30595:SF6">
    <property type="entry name" value="SCHLAFEN ALBA-2 DOMAIN-CONTAINING PROTEIN"/>
    <property type="match status" value="1"/>
</dbReference>
<sequence length="117" mass="13304">MYNSLAKHNILSDQSKCYTKLAVYNGLDTKSFKDKQNFIGSIINQIDDTLNYAKLLNTTSAIITGEAKREERASYPVEAIREAIINAFAHRDYSQSADIRIEFFDNRIEVHSPGVTR</sequence>
<dbReference type="PANTHER" id="PTHR30595">
    <property type="entry name" value="GLPR-RELATED TRANSCRIPTIONAL REPRESSOR"/>
    <property type="match status" value="1"/>
</dbReference>
<dbReference type="AlphaFoldDB" id="A0A1T4MIU9"/>
<accession>A0A1T4MIU9</accession>
<gene>
    <name evidence="1" type="ORF">SAMN02746011_01453</name>
</gene>
<evidence type="ECO:0000313" key="1">
    <source>
        <dbReference type="EMBL" id="SJZ67030.1"/>
    </source>
</evidence>
<dbReference type="Gene3D" id="3.30.565.60">
    <property type="match status" value="1"/>
</dbReference>
<evidence type="ECO:0008006" key="3">
    <source>
        <dbReference type="Google" id="ProtNLM"/>
    </source>
</evidence>
<dbReference type="STRING" id="1121925.SAMN02746011_01453"/>